<keyword evidence="2" id="KW-0175">Coiled coil</keyword>
<dbReference type="Gene3D" id="3.30.230.30">
    <property type="entry name" value="Impact, N-terminal domain"/>
    <property type="match status" value="1"/>
</dbReference>
<evidence type="ECO:0000256" key="1">
    <source>
        <dbReference type="ARBA" id="ARBA00007665"/>
    </source>
</evidence>
<comment type="similarity">
    <text evidence="1">Belongs to the IMPACT family.</text>
</comment>
<comment type="caution">
    <text evidence="4">The sequence shown here is derived from an EMBL/GenBank/DDBJ whole genome shotgun (WGS) entry which is preliminary data.</text>
</comment>
<dbReference type="PANTHER" id="PTHR16301:SF25">
    <property type="entry name" value="PROTEIN IMPACT"/>
    <property type="match status" value="1"/>
</dbReference>
<accession>A0ABQ9FW53</accession>
<organism evidence="4 5">
    <name type="scientific">Tegillarca granosa</name>
    <name type="common">Malaysian cockle</name>
    <name type="synonym">Anadara granosa</name>
    <dbReference type="NCBI Taxonomy" id="220873"/>
    <lineage>
        <taxon>Eukaryota</taxon>
        <taxon>Metazoa</taxon>
        <taxon>Spiralia</taxon>
        <taxon>Lophotrochozoa</taxon>
        <taxon>Mollusca</taxon>
        <taxon>Bivalvia</taxon>
        <taxon>Autobranchia</taxon>
        <taxon>Pteriomorphia</taxon>
        <taxon>Arcoida</taxon>
        <taxon>Arcoidea</taxon>
        <taxon>Arcidae</taxon>
        <taxon>Tegillarca</taxon>
    </lineage>
</organism>
<evidence type="ECO:0000313" key="4">
    <source>
        <dbReference type="EMBL" id="KAJ8320381.1"/>
    </source>
</evidence>
<dbReference type="SUPFAM" id="SSF54211">
    <property type="entry name" value="Ribosomal protein S5 domain 2-like"/>
    <property type="match status" value="1"/>
</dbReference>
<reference evidence="4 5" key="1">
    <citation type="submission" date="2022-12" db="EMBL/GenBank/DDBJ databases">
        <title>Chromosome-level genome of Tegillarca granosa.</title>
        <authorList>
            <person name="Kim J."/>
        </authorList>
    </citation>
    <scope>NUCLEOTIDE SEQUENCE [LARGE SCALE GENOMIC DNA]</scope>
    <source>
        <strain evidence="4">Teg-2019</strain>
        <tissue evidence="4">Adductor muscle</tissue>
    </source>
</reference>
<feature type="domain" description="Impact N-terminal" evidence="3">
    <location>
        <begin position="212"/>
        <end position="313"/>
    </location>
</feature>
<name>A0ABQ9FW53_TEGGR</name>
<dbReference type="PANTHER" id="PTHR16301">
    <property type="entry name" value="IMPACT-RELATED"/>
    <property type="match status" value="1"/>
</dbReference>
<keyword evidence="5" id="KW-1185">Reference proteome</keyword>
<dbReference type="Proteomes" id="UP001217089">
    <property type="component" value="Unassembled WGS sequence"/>
</dbReference>
<evidence type="ECO:0000259" key="3">
    <source>
        <dbReference type="Pfam" id="PF01205"/>
    </source>
</evidence>
<dbReference type="InterPro" id="IPR023582">
    <property type="entry name" value="Impact"/>
</dbReference>
<evidence type="ECO:0000313" key="5">
    <source>
        <dbReference type="Proteomes" id="UP001217089"/>
    </source>
</evidence>
<dbReference type="Pfam" id="PF01205">
    <property type="entry name" value="Impact_N"/>
    <property type="match status" value="1"/>
</dbReference>
<protein>
    <recommendedName>
        <fullName evidence="3">Impact N-terminal domain-containing protein</fullName>
    </recommendedName>
</protein>
<dbReference type="EMBL" id="JARBDR010000141">
    <property type="protein sequence ID" value="KAJ8320381.1"/>
    <property type="molecule type" value="Genomic_DNA"/>
</dbReference>
<dbReference type="InterPro" id="IPR020568">
    <property type="entry name" value="Ribosomal_Su5_D2-typ_SF"/>
</dbReference>
<evidence type="ECO:0000256" key="2">
    <source>
        <dbReference type="SAM" id="Coils"/>
    </source>
</evidence>
<dbReference type="InterPro" id="IPR036956">
    <property type="entry name" value="Impact_N_sf"/>
</dbReference>
<feature type="coiled-coil region" evidence="2">
    <location>
        <begin position="4"/>
        <end position="50"/>
    </location>
</feature>
<proteinExistence type="inferred from homology"/>
<sequence>MINFEILKSENKNLQREVDLLKSIVIRLDRKTTEQEIEILELKNRSMRANILIHNLVKMKMKINIINNLFKKHFDLDVRFVRIHRNGLTTNGKPRSITGKLCDFGQKGLILKAQRQKVKNKVSLPFRVTPQSPPQLNEKRKKLYGLNTKYRESGTNTKVVGNKLIFPSGNVYREMVTTPRAEDIVMVDNGEKNKLDRISTVTSEKISDNGNHFVAEGIETTSIAQVRNFYKKVASNPIYSSANHRILVYRVTDSNNNIRESYCDDSEFGAGRHLLRAMQEKGLINRACVVIRWFGGKHMGLRRFAIMKETLNDAASKI</sequence>
<dbReference type="InterPro" id="IPR020569">
    <property type="entry name" value="UPF0029_Impact_CS"/>
</dbReference>
<gene>
    <name evidence="4" type="ORF">KUTeg_001968</name>
</gene>
<dbReference type="PROSITE" id="PS00910">
    <property type="entry name" value="UPF0029"/>
    <property type="match status" value="1"/>
</dbReference>
<dbReference type="InterPro" id="IPR001498">
    <property type="entry name" value="Impact_N"/>
</dbReference>